<name>A0A8S0QYM6_OLEEU</name>
<feature type="domain" description="Alpha/beta hydrolase fold-3" evidence="2">
    <location>
        <begin position="15"/>
        <end position="93"/>
    </location>
</feature>
<dbReference type="Gene3D" id="3.40.50.1820">
    <property type="entry name" value="alpha/beta hydrolase"/>
    <property type="match status" value="1"/>
</dbReference>
<evidence type="ECO:0000313" key="4">
    <source>
        <dbReference type="Proteomes" id="UP000594638"/>
    </source>
</evidence>
<dbReference type="SUPFAM" id="SSF53474">
    <property type="entry name" value="alpha/beta-Hydrolases"/>
    <property type="match status" value="1"/>
</dbReference>
<dbReference type="GO" id="GO:0016787">
    <property type="term" value="F:hydrolase activity"/>
    <property type="evidence" value="ECO:0007669"/>
    <property type="project" value="InterPro"/>
</dbReference>
<dbReference type="Pfam" id="PF07859">
    <property type="entry name" value="Abhydrolase_3"/>
    <property type="match status" value="1"/>
</dbReference>
<accession>A0A8S0QYM6</accession>
<comment type="similarity">
    <text evidence="1">Belongs to the 'GDXG' lipolytic enzyme family.</text>
</comment>
<organism evidence="3 4">
    <name type="scientific">Olea europaea subsp. europaea</name>
    <dbReference type="NCBI Taxonomy" id="158383"/>
    <lineage>
        <taxon>Eukaryota</taxon>
        <taxon>Viridiplantae</taxon>
        <taxon>Streptophyta</taxon>
        <taxon>Embryophyta</taxon>
        <taxon>Tracheophyta</taxon>
        <taxon>Spermatophyta</taxon>
        <taxon>Magnoliopsida</taxon>
        <taxon>eudicotyledons</taxon>
        <taxon>Gunneridae</taxon>
        <taxon>Pentapetalae</taxon>
        <taxon>asterids</taxon>
        <taxon>lamiids</taxon>
        <taxon>Lamiales</taxon>
        <taxon>Oleaceae</taxon>
        <taxon>Oleeae</taxon>
        <taxon>Olea</taxon>
    </lineage>
</organism>
<dbReference type="Gramene" id="OE9D002876T1">
    <property type="protein sequence ID" value="OE9D002876C1"/>
    <property type="gene ID" value="OE9D002876"/>
</dbReference>
<reference evidence="3 4" key="1">
    <citation type="submission" date="2019-12" db="EMBL/GenBank/DDBJ databases">
        <authorList>
            <person name="Alioto T."/>
            <person name="Alioto T."/>
            <person name="Gomez Garrido J."/>
        </authorList>
    </citation>
    <scope>NUCLEOTIDE SEQUENCE [LARGE SCALE GENOMIC DNA]</scope>
</reference>
<protein>
    <submittedName>
        <fullName evidence="3">Probable carboxylesterase 15</fullName>
    </submittedName>
</protein>
<dbReference type="EMBL" id="CACTIH010001997">
    <property type="protein sequence ID" value="CAA2971135.1"/>
    <property type="molecule type" value="Genomic_DNA"/>
</dbReference>
<comment type="caution">
    <text evidence="3">The sequence shown here is derived from an EMBL/GenBank/DDBJ whole genome shotgun (WGS) entry which is preliminary data.</text>
</comment>
<sequence>FAMFYYYYYYYYLIIDRFWRLSLPDGSTRDHPLANPFGPLSPSLESIKLDPMLVIVRGSELMKDRIEDYVKRLKEEGKKIHCVVFKGKQHGFFTNEPFSEVGDKVLQELKNFITRNSDD</sequence>
<feature type="non-terminal residue" evidence="3">
    <location>
        <position position="119"/>
    </location>
</feature>
<dbReference type="InterPro" id="IPR029058">
    <property type="entry name" value="AB_hydrolase_fold"/>
</dbReference>
<dbReference type="OrthoDB" id="408631at2759"/>
<proteinExistence type="inferred from homology"/>
<feature type="non-terminal residue" evidence="3">
    <location>
        <position position="1"/>
    </location>
</feature>
<dbReference type="Proteomes" id="UP000594638">
    <property type="component" value="Unassembled WGS sequence"/>
</dbReference>
<evidence type="ECO:0000256" key="1">
    <source>
        <dbReference type="ARBA" id="ARBA00010515"/>
    </source>
</evidence>
<dbReference type="InterPro" id="IPR013094">
    <property type="entry name" value="AB_hydrolase_3"/>
</dbReference>
<gene>
    <name evidence="3" type="ORF">OLEA9_D002876</name>
</gene>
<dbReference type="AlphaFoldDB" id="A0A8S0QYM6"/>
<keyword evidence="4" id="KW-1185">Reference proteome</keyword>
<evidence type="ECO:0000259" key="2">
    <source>
        <dbReference type="Pfam" id="PF07859"/>
    </source>
</evidence>
<evidence type="ECO:0000313" key="3">
    <source>
        <dbReference type="EMBL" id="CAA2971135.1"/>
    </source>
</evidence>